<evidence type="ECO:0000256" key="5">
    <source>
        <dbReference type="ARBA" id="ARBA00022989"/>
    </source>
</evidence>
<feature type="transmembrane region" description="Helical" evidence="12">
    <location>
        <begin position="727"/>
        <end position="748"/>
    </location>
</feature>
<proteinExistence type="inferred from homology"/>
<keyword evidence="4 13" id="KW-0732">Signal</keyword>
<keyword evidence="3 12" id="KW-0812">Transmembrane</keyword>
<evidence type="ECO:0000256" key="3">
    <source>
        <dbReference type="ARBA" id="ARBA00022692"/>
    </source>
</evidence>
<keyword evidence="6" id="KW-0297">G-protein coupled receptor</keyword>
<dbReference type="Pfam" id="PF01094">
    <property type="entry name" value="ANF_receptor"/>
    <property type="match status" value="1"/>
</dbReference>
<evidence type="ECO:0000256" key="7">
    <source>
        <dbReference type="ARBA" id="ARBA00023136"/>
    </source>
</evidence>
<comment type="subcellular location">
    <subcellularLocation>
        <location evidence="1">Cell membrane</location>
        <topology evidence="1">Multi-pass membrane protein</topology>
    </subcellularLocation>
</comment>
<dbReference type="EMBL" id="JAVHJS010000003">
    <property type="protein sequence ID" value="KAK2864098.1"/>
    <property type="molecule type" value="Genomic_DNA"/>
</dbReference>
<dbReference type="FunFam" id="2.10.50.30:FF:000004">
    <property type="entry name" value="Taste receptor type 1 member 3-like protein"/>
    <property type="match status" value="1"/>
</dbReference>
<feature type="transmembrane region" description="Helical" evidence="12">
    <location>
        <begin position="786"/>
        <end position="804"/>
    </location>
</feature>
<dbReference type="PANTHER" id="PTHR24061:SF506">
    <property type="entry name" value="G-PROTEIN COUPLED RECEPTOR FAMILY C GROUP 6 MEMBER A-LIKE PRECURSOR"/>
    <property type="match status" value="1"/>
</dbReference>
<feature type="chain" id="PRO_5041684330" description="G-protein coupled receptors family 3 profile domain-containing protein" evidence="13">
    <location>
        <begin position="25"/>
        <end position="815"/>
    </location>
</feature>
<comment type="similarity">
    <text evidence="11">Belongs to the G-protein coupled receptor 3 family. TAS1R subfamily.</text>
</comment>
<evidence type="ECO:0000313" key="15">
    <source>
        <dbReference type="EMBL" id="KAK2864098.1"/>
    </source>
</evidence>
<dbReference type="Pfam" id="PF07562">
    <property type="entry name" value="NCD3G"/>
    <property type="match status" value="1"/>
</dbReference>
<dbReference type="InterPro" id="IPR028082">
    <property type="entry name" value="Peripla_BP_I"/>
</dbReference>
<dbReference type="Gene3D" id="2.10.50.30">
    <property type="entry name" value="GPCR, family 3, nine cysteines domain"/>
    <property type="match status" value="1"/>
</dbReference>
<feature type="transmembrane region" description="Helical" evidence="12">
    <location>
        <begin position="638"/>
        <end position="663"/>
    </location>
</feature>
<dbReference type="GO" id="GO:0005886">
    <property type="term" value="C:plasma membrane"/>
    <property type="evidence" value="ECO:0007669"/>
    <property type="project" value="UniProtKB-SubCell"/>
</dbReference>
<dbReference type="InterPro" id="IPR001828">
    <property type="entry name" value="ANF_lig-bd_rcpt"/>
</dbReference>
<feature type="transmembrane region" description="Helical" evidence="12">
    <location>
        <begin position="679"/>
        <end position="700"/>
    </location>
</feature>
<dbReference type="PROSITE" id="PS50259">
    <property type="entry name" value="G_PROTEIN_RECEP_F3_4"/>
    <property type="match status" value="1"/>
</dbReference>
<dbReference type="AlphaFoldDB" id="A0AA88NSJ2"/>
<evidence type="ECO:0000256" key="10">
    <source>
        <dbReference type="ARBA" id="ARBA00023224"/>
    </source>
</evidence>
<gene>
    <name evidence="15" type="ORF">Q7C36_003252</name>
</gene>
<keyword evidence="8" id="KW-0675">Receptor</keyword>
<reference evidence="15" key="1">
    <citation type="submission" date="2023-08" db="EMBL/GenBank/DDBJ databases">
        <title>Pelteobagrus vachellii genome.</title>
        <authorList>
            <person name="Liu H."/>
        </authorList>
    </citation>
    <scope>NUCLEOTIDE SEQUENCE</scope>
    <source>
        <strain evidence="15">PRFRI_2022a</strain>
        <tissue evidence="15">Muscle</tissue>
    </source>
</reference>
<feature type="domain" description="G-protein coupled receptors family 3 profile" evidence="14">
    <location>
        <begin position="569"/>
        <end position="815"/>
    </location>
</feature>
<dbReference type="GO" id="GO:0004930">
    <property type="term" value="F:G protein-coupled receptor activity"/>
    <property type="evidence" value="ECO:0007669"/>
    <property type="project" value="UniProtKB-KW"/>
</dbReference>
<evidence type="ECO:0000256" key="8">
    <source>
        <dbReference type="ARBA" id="ARBA00023170"/>
    </source>
</evidence>
<keyword evidence="9" id="KW-0325">Glycoprotein</keyword>
<dbReference type="PRINTS" id="PR00248">
    <property type="entry name" value="GPCRMGR"/>
</dbReference>
<feature type="transmembrane region" description="Helical" evidence="12">
    <location>
        <begin position="760"/>
        <end position="780"/>
    </location>
</feature>
<dbReference type="GO" id="GO:0050909">
    <property type="term" value="P:sensory perception of taste"/>
    <property type="evidence" value="ECO:0007669"/>
    <property type="project" value="UniProtKB-ARBA"/>
</dbReference>
<dbReference type="CDD" id="cd13953">
    <property type="entry name" value="7tm_classC_mGluR-like"/>
    <property type="match status" value="1"/>
</dbReference>
<feature type="transmembrane region" description="Helical" evidence="12">
    <location>
        <begin position="604"/>
        <end position="626"/>
    </location>
</feature>
<comment type="caution">
    <text evidence="15">The sequence shown here is derived from an EMBL/GenBank/DDBJ whole genome shotgun (WGS) entry which is preliminary data.</text>
</comment>
<dbReference type="InterPro" id="IPR038550">
    <property type="entry name" value="GPCR_3_9-Cys_sf"/>
</dbReference>
<evidence type="ECO:0000256" key="11">
    <source>
        <dbReference type="ARBA" id="ARBA00038492"/>
    </source>
</evidence>
<dbReference type="Proteomes" id="UP001187315">
    <property type="component" value="Unassembled WGS sequence"/>
</dbReference>
<evidence type="ECO:0000256" key="4">
    <source>
        <dbReference type="ARBA" id="ARBA00022729"/>
    </source>
</evidence>
<protein>
    <recommendedName>
        <fullName evidence="14">G-protein coupled receptors family 3 profile domain-containing protein</fullName>
    </recommendedName>
</protein>
<evidence type="ECO:0000256" key="13">
    <source>
        <dbReference type="SAM" id="SignalP"/>
    </source>
</evidence>
<dbReference type="Pfam" id="PF00003">
    <property type="entry name" value="7tm_3"/>
    <property type="match status" value="1"/>
</dbReference>
<accession>A0AA88NSJ2</accession>
<evidence type="ECO:0000313" key="16">
    <source>
        <dbReference type="Proteomes" id="UP001187315"/>
    </source>
</evidence>
<evidence type="ECO:0000256" key="2">
    <source>
        <dbReference type="ARBA" id="ARBA00022475"/>
    </source>
</evidence>
<evidence type="ECO:0000259" key="14">
    <source>
        <dbReference type="PROSITE" id="PS50259"/>
    </source>
</evidence>
<keyword evidence="16" id="KW-1185">Reference proteome</keyword>
<name>A0AA88NSJ2_TACVA</name>
<dbReference type="InterPro" id="IPR011500">
    <property type="entry name" value="GPCR_3_9-Cys_dom"/>
</dbReference>
<evidence type="ECO:0000256" key="9">
    <source>
        <dbReference type="ARBA" id="ARBA00023180"/>
    </source>
</evidence>
<feature type="transmembrane region" description="Helical" evidence="12">
    <location>
        <begin position="571"/>
        <end position="592"/>
    </location>
</feature>
<dbReference type="InterPro" id="IPR017979">
    <property type="entry name" value="GPCR_3_CS"/>
</dbReference>
<dbReference type="PROSITE" id="PS00980">
    <property type="entry name" value="G_PROTEIN_RECEP_F3_2"/>
    <property type="match status" value="1"/>
</dbReference>
<keyword evidence="5 12" id="KW-1133">Transmembrane helix</keyword>
<organism evidence="15 16">
    <name type="scientific">Tachysurus vachellii</name>
    <name type="common">Darkbarbel catfish</name>
    <name type="synonym">Pelteobagrus vachellii</name>
    <dbReference type="NCBI Taxonomy" id="175792"/>
    <lineage>
        <taxon>Eukaryota</taxon>
        <taxon>Metazoa</taxon>
        <taxon>Chordata</taxon>
        <taxon>Craniata</taxon>
        <taxon>Vertebrata</taxon>
        <taxon>Euteleostomi</taxon>
        <taxon>Actinopterygii</taxon>
        <taxon>Neopterygii</taxon>
        <taxon>Teleostei</taxon>
        <taxon>Ostariophysi</taxon>
        <taxon>Siluriformes</taxon>
        <taxon>Bagridae</taxon>
        <taxon>Tachysurus</taxon>
    </lineage>
</organism>
<evidence type="ECO:0000256" key="1">
    <source>
        <dbReference type="ARBA" id="ARBA00004651"/>
    </source>
</evidence>
<dbReference type="InterPro" id="IPR000337">
    <property type="entry name" value="GPCR_3"/>
</dbReference>
<dbReference type="SUPFAM" id="SSF53822">
    <property type="entry name" value="Periplasmic binding protein-like I"/>
    <property type="match status" value="1"/>
</dbReference>
<evidence type="ECO:0000256" key="6">
    <source>
        <dbReference type="ARBA" id="ARBA00023040"/>
    </source>
</evidence>
<keyword evidence="2" id="KW-1003">Cell membrane</keyword>
<dbReference type="PANTHER" id="PTHR24061">
    <property type="entry name" value="CALCIUM-SENSING RECEPTOR-RELATED"/>
    <property type="match status" value="1"/>
</dbReference>
<evidence type="ECO:0000256" key="12">
    <source>
        <dbReference type="SAM" id="Phobius"/>
    </source>
</evidence>
<sequence>MAPSVSHLYLYVLGIVMLGSVVRCDFIESHFGAYMPGDIVLGIVESVHSKVQDLENRTSPGLYTCTDFDQIPFVTSLVAIHTIEEINNSSFLPGIKLGYLICDACVYGTKALDCVERMLAVNEPPTRLPDYSNFTSPIKAILGERYSELSIPIAKLLSLYMIPQISCTSTAPALSDKLRYASFFRVVPSDLYQTKALAKLMRHFSWNWVGVVTLDDEYGRAVLENFVQDAQKEHVCLHYQKVLPNYLGSADIEERIINIADQIESSNATVVLLILRPELVQMIFQEMIIRNVSRVWIASDAWSTTRFLMKMKDINKVGDIFGFTFITGDIPGFEDYMRNIRPSPGARNDFITEYKQMRSNCTQTLQTQNPSLLYCNNTDDSFLLRTVDLTEAYGQRVAVYAIAHAIKKLLKCDDTFCSEDTNFMPWKLISILRNMKFTVDNQTYFFNKNGDFENGYDLIMWKKDGDEKIRDVVGKYLISTDSVSVYEQKISWFNNTVHESRCSKRCPAGTHKNILNITCCYTCSSCAAGEYSDQADQPTCTKCLNGTSPAGATECVEWTVGILEWSAPHSIVVLIATAIGIILLLASIIFFIKYRQHRIVRELFIFLCIMHVGLAVSFGSVIAFLGNPSHHQCMLQQAMYGLGFTLTVACILVKAFGSFIAYLSYNPNRQLYLSRFNRAFVNIAIITAVQAIIFLFWFIFDPVFVNKTQSKDNPVVMDYLCTYGSKIAGFAMMHIYIAALAVLCFVFAFKGRANENEPIVFSMLFHLFVWLCFVPFFFLMENKRHIFQLSAIMLSNYTVMFCHFSPKWFRIIFRN</sequence>
<keyword evidence="7 12" id="KW-0472">Membrane</keyword>
<dbReference type="InterPro" id="IPR000068">
    <property type="entry name" value="GPCR_3_Ca_sens_rcpt-rel"/>
</dbReference>
<dbReference type="Gene3D" id="3.40.50.2300">
    <property type="match status" value="2"/>
</dbReference>
<feature type="signal peptide" evidence="13">
    <location>
        <begin position="1"/>
        <end position="24"/>
    </location>
</feature>
<dbReference type="InterPro" id="IPR017978">
    <property type="entry name" value="GPCR_3_C"/>
</dbReference>
<keyword evidence="10" id="KW-0807">Transducer</keyword>
<dbReference type="FunFam" id="3.40.50.2300:FF:000016">
    <property type="entry name" value="Taste 1 receptor member 2"/>
    <property type="match status" value="1"/>
</dbReference>